<accession>A0A8J3AW23</accession>
<protein>
    <recommendedName>
        <fullName evidence="3">N-acetyltransferase domain-containing protein</fullName>
    </recommendedName>
</protein>
<reference evidence="4" key="1">
    <citation type="journal article" date="2014" name="Int. J. Syst. Evol. Microbiol.">
        <title>Complete genome sequence of Corynebacterium casei LMG S-19264T (=DSM 44701T), isolated from a smear-ripened cheese.</title>
        <authorList>
            <consortium name="US DOE Joint Genome Institute (JGI-PGF)"/>
            <person name="Walter F."/>
            <person name="Albersmeier A."/>
            <person name="Kalinowski J."/>
            <person name="Ruckert C."/>
        </authorList>
    </citation>
    <scope>NUCLEOTIDE SEQUENCE</scope>
    <source>
        <strain evidence="4">CCM 7664</strain>
    </source>
</reference>
<dbReference type="InterPro" id="IPR050832">
    <property type="entry name" value="Bact_Acetyltransf"/>
</dbReference>
<evidence type="ECO:0000256" key="2">
    <source>
        <dbReference type="ARBA" id="ARBA00023315"/>
    </source>
</evidence>
<comment type="caution">
    <text evidence="4">The sequence shown here is derived from an EMBL/GenBank/DDBJ whole genome shotgun (WGS) entry which is preliminary data.</text>
</comment>
<dbReference type="CDD" id="cd04301">
    <property type="entry name" value="NAT_SF"/>
    <property type="match status" value="1"/>
</dbReference>
<dbReference type="Proteomes" id="UP000627205">
    <property type="component" value="Unassembled WGS sequence"/>
</dbReference>
<feature type="domain" description="N-acetyltransferase" evidence="3">
    <location>
        <begin position="3"/>
        <end position="151"/>
    </location>
</feature>
<dbReference type="PANTHER" id="PTHR43877">
    <property type="entry name" value="AMINOALKYLPHOSPHONATE N-ACETYLTRANSFERASE-RELATED-RELATED"/>
    <property type="match status" value="1"/>
</dbReference>
<dbReference type="SUPFAM" id="SSF55729">
    <property type="entry name" value="Acyl-CoA N-acyltransferases (Nat)"/>
    <property type="match status" value="1"/>
</dbReference>
<organism evidence="4 5">
    <name type="scientific">Oxalicibacterium solurbis</name>
    <dbReference type="NCBI Taxonomy" id="69280"/>
    <lineage>
        <taxon>Bacteria</taxon>
        <taxon>Pseudomonadati</taxon>
        <taxon>Pseudomonadota</taxon>
        <taxon>Betaproteobacteria</taxon>
        <taxon>Burkholderiales</taxon>
        <taxon>Oxalobacteraceae</taxon>
        <taxon>Oxalicibacterium</taxon>
    </lineage>
</organism>
<sequence length="159" mass="17867">MQTQIREATLEDAQLIASLTRAAWANRVAVTSGGHRETASRVSQHLLHGGAFILLADGEPIGSARWLPREDNSAIWEMLRIGVLPAFRGLDLSQQLVEAIIHHAYVNEVEELRLAVRHDQPRLLDLYSAYEFSEAPELEYAHANPMDPPPTVMRRILKN</sequence>
<keyword evidence="2" id="KW-0012">Acyltransferase</keyword>
<name>A0A8J3AW23_9BURK</name>
<dbReference type="AlphaFoldDB" id="A0A8J3AW23"/>
<reference evidence="4" key="2">
    <citation type="submission" date="2020-09" db="EMBL/GenBank/DDBJ databases">
        <authorList>
            <person name="Sun Q."/>
            <person name="Sedlacek I."/>
        </authorList>
    </citation>
    <scope>NUCLEOTIDE SEQUENCE</scope>
    <source>
        <strain evidence="4">CCM 7664</strain>
    </source>
</reference>
<proteinExistence type="predicted"/>
<evidence type="ECO:0000259" key="3">
    <source>
        <dbReference type="PROSITE" id="PS51186"/>
    </source>
</evidence>
<dbReference type="EMBL" id="BMDP01000002">
    <property type="protein sequence ID" value="GGI54355.1"/>
    <property type="molecule type" value="Genomic_DNA"/>
</dbReference>
<keyword evidence="1" id="KW-0808">Transferase</keyword>
<dbReference type="PROSITE" id="PS51186">
    <property type="entry name" value="GNAT"/>
    <property type="match status" value="1"/>
</dbReference>
<dbReference type="InterPro" id="IPR016181">
    <property type="entry name" value="Acyl_CoA_acyltransferase"/>
</dbReference>
<evidence type="ECO:0000256" key="1">
    <source>
        <dbReference type="ARBA" id="ARBA00022679"/>
    </source>
</evidence>
<dbReference type="GO" id="GO:0016747">
    <property type="term" value="F:acyltransferase activity, transferring groups other than amino-acyl groups"/>
    <property type="evidence" value="ECO:0007669"/>
    <property type="project" value="InterPro"/>
</dbReference>
<keyword evidence="5" id="KW-1185">Reference proteome</keyword>
<gene>
    <name evidence="4" type="ORF">GCM10011430_15290</name>
</gene>
<dbReference type="Gene3D" id="3.40.630.30">
    <property type="match status" value="1"/>
</dbReference>
<dbReference type="Pfam" id="PF00583">
    <property type="entry name" value="Acetyltransf_1"/>
    <property type="match status" value="1"/>
</dbReference>
<evidence type="ECO:0000313" key="4">
    <source>
        <dbReference type="EMBL" id="GGI54355.1"/>
    </source>
</evidence>
<dbReference type="RefSeq" id="WP_188420415.1">
    <property type="nucleotide sequence ID" value="NZ_BMDP01000002.1"/>
</dbReference>
<dbReference type="InterPro" id="IPR000182">
    <property type="entry name" value="GNAT_dom"/>
</dbReference>
<evidence type="ECO:0000313" key="5">
    <source>
        <dbReference type="Proteomes" id="UP000627205"/>
    </source>
</evidence>